<evidence type="ECO:0000256" key="2">
    <source>
        <dbReference type="SAM" id="Phobius"/>
    </source>
</evidence>
<name>A0A1S3HNX2_LINAN</name>
<dbReference type="RefSeq" id="XP_013387747.1">
    <property type="nucleotide sequence ID" value="XM_013532293.1"/>
</dbReference>
<dbReference type="Proteomes" id="UP000085678">
    <property type="component" value="Unplaced"/>
</dbReference>
<feature type="signal peptide" evidence="3">
    <location>
        <begin position="1"/>
        <end position="22"/>
    </location>
</feature>
<keyword evidence="2" id="KW-0812">Transmembrane</keyword>
<evidence type="ECO:0000313" key="5">
    <source>
        <dbReference type="Proteomes" id="UP000085678"/>
    </source>
</evidence>
<feature type="binding site" evidence="1">
    <location>
        <position position="184"/>
    </location>
    <ligand>
        <name>ATP</name>
        <dbReference type="ChEBI" id="CHEBI:30616"/>
    </ligand>
</feature>
<dbReference type="SUPFAM" id="SSF56112">
    <property type="entry name" value="Protein kinase-like (PK-like)"/>
    <property type="match status" value="1"/>
</dbReference>
<reference evidence="6" key="1">
    <citation type="submission" date="2025-08" db="UniProtKB">
        <authorList>
            <consortium name="RefSeq"/>
        </authorList>
    </citation>
    <scope>IDENTIFICATION</scope>
    <source>
        <tissue evidence="6">Gonads</tissue>
    </source>
</reference>
<dbReference type="InterPro" id="IPR000719">
    <property type="entry name" value="Prot_kinase_dom"/>
</dbReference>
<dbReference type="AlphaFoldDB" id="A0A1S3HNX2"/>
<dbReference type="SMART" id="SM00220">
    <property type="entry name" value="S_TKc"/>
    <property type="match status" value="1"/>
</dbReference>
<evidence type="ECO:0000256" key="1">
    <source>
        <dbReference type="PROSITE-ProRule" id="PRU10141"/>
    </source>
</evidence>
<dbReference type="Gene3D" id="1.10.510.10">
    <property type="entry name" value="Transferase(Phosphotransferase) domain 1"/>
    <property type="match status" value="1"/>
</dbReference>
<evidence type="ECO:0000256" key="3">
    <source>
        <dbReference type="SAM" id="SignalP"/>
    </source>
</evidence>
<keyword evidence="1" id="KW-0067">ATP-binding</keyword>
<keyword evidence="5" id="KW-1185">Reference proteome</keyword>
<dbReference type="PROSITE" id="PS50011">
    <property type="entry name" value="PROTEIN_KINASE_DOM"/>
    <property type="match status" value="1"/>
</dbReference>
<dbReference type="PROSITE" id="PS00107">
    <property type="entry name" value="PROTEIN_KINASE_ATP"/>
    <property type="match status" value="1"/>
</dbReference>
<dbReference type="GO" id="GO:0005524">
    <property type="term" value="F:ATP binding"/>
    <property type="evidence" value="ECO:0007669"/>
    <property type="project" value="UniProtKB-UniRule"/>
</dbReference>
<dbReference type="InParanoid" id="A0A1S3HNX2"/>
<feature type="chain" id="PRO_5010299098" evidence="3">
    <location>
        <begin position="23"/>
        <end position="462"/>
    </location>
</feature>
<proteinExistence type="predicted"/>
<accession>A0A1S3HNX2</accession>
<dbReference type="CDD" id="cd00180">
    <property type="entry name" value="PKc"/>
    <property type="match status" value="1"/>
</dbReference>
<protein>
    <submittedName>
        <fullName evidence="6">Dual specificity protein kinase shkC isoform X2</fullName>
    </submittedName>
</protein>
<dbReference type="PANTHER" id="PTHR44329">
    <property type="entry name" value="SERINE/THREONINE-PROTEIN KINASE TNNI3K-RELATED"/>
    <property type="match status" value="1"/>
</dbReference>
<feature type="transmembrane region" description="Helical" evidence="2">
    <location>
        <begin position="428"/>
        <end position="449"/>
    </location>
</feature>
<keyword evidence="6" id="KW-0418">Kinase</keyword>
<evidence type="ECO:0000259" key="4">
    <source>
        <dbReference type="PROSITE" id="PS50011"/>
    </source>
</evidence>
<dbReference type="KEGG" id="lak:106156863"/>
<dbReference type="InterPro" id="IPR011009">
    <property type="entry name" value="Kinase-like_dom_sf"/>
</dbReference>
<dbReference type="InterPro" id="IPR017441">
    <property type="entry name" value="Protein_kinase_ATP_BS"/>
</dbReference>
<feature type="domain" description="Protein kinase" evidence="4">
    <location>
        <begin position="156"/>
        <end position="403"/>
    </location>
</feature>
<organism evidence="5 6">
    <name type="scientific">Lingula anatina</name>
    <name type="common">Brachiopod</name>
    <name type="synonym">Lingula unguis</name>
    <dbReference type="NCBI Taxonomy" id="7574"/>
    <lineage>
        <taxon>Eukaryota</taxon>
        <taxon>Metazoa</taxon>
        <taxon>Spiralia</taxon>
        <taxon>Lophotrochozoa</taxon>
        <taxon>Brachiopoda</taxon>
        <taxon>Linguliformea</taxon>
        <taxon>Lingulata</taxon>
        <taxon>Lingulida</taxon>
        <taxon>Linguloidea</taxon>
        <taxon>Lingulidae</taxon>
        <taxon>Lingula</taxon>
    </lineage>
</organism>
<sequence>MDTQASLLAALFLLASEMGVLSLPLLESKENESSNIPAGALARAAINEKTAESQMANTTALTLEITENIGNSSVDQEKINETGSHNASEKDPIAVKENKDDVKNRTKLFQMPPSPELPDLPAHDRKANITGPEDPYIAAPVHRLCYENITYVKNSSGQNILVGSGSFGSVYLAMYKETYPVIVKVFHKHTAKNTTKKRLKQTFHEARLSAMLQPTGLLPKFYGLVRTEIDGEVEFGLVHEYYANGMTVLKLLTDNNSPELENGLQPDWLQICLKLVQSIDRLHKEDVLFNDIKLANMLVDMSGREPEVKLIDVGSASYRRPHMYRAVPPEERKRFFHLAPEVLDDVPTSVNSDVYSICKALRRVMAFKPISDELTRYASYCLDADPKDRPTIPDIIDKLHMIISDTTDSTLTKLLNKKDEFEFTHKEFLFGLTLSPFFALAVVVVKGLYYRKHHLAYKQHSL</sequence>
<keyword evidence="6" id="KW-0808">Transferase</keyword>
<evidence type="ECO:0000313" key="6">
    <source>
        <dbReference type="RefSeq" id="XP_013387747.1"/>
    </source>
</evidence>
<dbReference type="Pfam" id="PF00069">
    <property type="entry name" value="Pkinase"/>
    <property type="match status" value="1"/>
</dbReference>
<dbReference type="OrthoDB" id="6097776at2759"/>
<dbReference type="STRING" id="7574.A0A1S3HNX2"/>
<keyword evidence="3" id="KW-0732">Signal</keyword>
<dbReference type="GO" id="GO:0004674">
    <property type="term" value="F:protein serine/threonine kinase activity"/>
    <property type="evidence" value="ECO:0007669"/>
    <property type="project" value="TreeGrafter"/>
</dbReference>
<keyword evidence="2" id="KW-0472">Membrane</keyword>
<gene>
    <name evidence="6" type="primary">LOC106156863</name>
</gene>
<keyword evidence="2" id="KW-1133">Transmembrane helix</keyword>
<dbReference type="GeneID" id="106156863"/>
<dbReference type="InterPro" id="IPR051681">
    <property type="entry name" value="Ser/Thr_Kinases-Pseudokinases"/>
</dbReference>
<keyword evidence="1" id="KW-0547">Nucleotide-binding</keyword>